<dbReference type="AlphaFoldDB" id="A0A7S3Z817"/>
<evidence type="ECO:0000256" key="7">
    <source>
        <dbReference type="ARBA" id="ARBA00023211"/>
    </source>
</evidence>
<evidence type="ECO:0000256" key="2">
    <source>
        <dbReference type="ARBA" id="ARBA00001936"/>
    </source>
</evidence>
<keyword evidence="7" id="KW-0464">Manganese</keyword>
<name>A0A7S3Z817_9EUKA</name>
<feature type="domain" description="Damage-control phosphatase ARMT1-like metal-binding" evidence="9">
    <location>
        <begin position="403"/>
        <end position="572"/>
    </location>
</feature>
<evidence type="ECO:0000256" key="6">
    <source>
        <dbReference type="ARBA" id="ARBA00022801"/>
    </source>
</evidence>
<keyword evidence="6" id="KW-0378">Hydrolase</keyword>
<comment type="cofactor">
    <cofactor evidence="2">
        <name>Mn(2+)</name>
        <dbReference type="ChEBI" id="CHEBI:29035"/>
    </cofactor>
</comment>
<accession>A0A7S3Z817</accession>
<dbReference type="GO" id="GO:0016791">
    <property type="term" value="F:phosphatase activity"/>
    <property type="evidence" value="ECO:0007669"/>
    <property type="project" value="TreeGrafter"/>
</dbReference>
<comment type="catalytic activity">
    <reaction evidence="1">
        <text>beta-D-fructose 1-phosphate + H2O = D-fructose + phosphate</text>
        <dbReference type="Rhea" id="RHEA:35603"/>
        <dbReference type="ChEBI" id="CHEBI:15377"/>
        <dbReference type="ChEBI" id="CHEBI:37721"/>
        <dbReference type="ChEBI" id="CHEBI:43474"/>
        <dbReference type="ChEBI" id="CHEBI:138881"/>
    </reaction>
</comment>
<dbReference type="PANTHER" id="PTHR12260">
    <property type="entry name" value="DAMAGE-CONTROL PHOSPHATASE ARMT1"/>
    <property type="match status" value="1"/>
</dbReference>
<dbReference type="PANTHER" id="PTHR12260:SF6">
    <property type="entry name" value="DAMAGE-CONTROL PHOSPHATASE ARMT1"/>
    <property type="match status" value="1"/>
</dbReference>
<evidence type="ECO:0000313" key="10">
    <source>
        <dbReference type="EMBL" id="CAE0674731.1"/>
    </source>
</evidence>
<dbReference type="GO" id="GO:0006974">
    <property type="term" value="P:DNA damage response"/>
    <property type="evidence" value="ECO:0007669"/>
    <property type="project" value="TreeGrafter"/>
</dbReference>
<protein>
    <recommendedName>
        <fullName evidence="9">Damage-control phosphatase ARMT1-like metal-binding domain-containing protein</fullName>
    </recommendedName>
</protein>
<evidence type="ECO:0000256" key="5">
    <source>
        <dbReference type="ARBA" id="ARBA00022723"/>
    </source>
</evidence>
<evidence type="ECO:0000256" key="1">
    <source>
        <dbReference type="ARBA" id="ARBA00001326"/>
    </source>
</evidence>
<evidence type="ECO:0000256" key="4">
    <source>
        <dbReference type="ARBA" id="ARBA00009519"/>
    </source>
</evidence>
<reference evidence="10" key="1">
    <citation type="submission" date="2021-01" db="EMBL/GenBank/DDBJ databases">
        <authorList>
            <person name="Corre E."/>
            <person name="Pelletier E."/>
            <person name="Niang G."/>
            <person name="Scheremetjew M."/>
            <person name="Finn R."/>
            <person name="Kale V."/>
            <person name="Holt S."/>
            <person name="Cochrane G."/>
            <person name="Meng A."/>
            <person name="Brown T."/>
            <person name="Cohen L."/>
        </authorList>
    </citation>
    <scope>NUCLEOTIDE SEQUENCE</scope>
    <source>
        <strain evidence="10">CCCM811</strain>
    </source>
</reference>
<dbReference type="GO" id="GO:0046872">
    <property type="term" value="F:metal ion binding"/>
    <property type="evidence" value="ECO:0007669"/>
    <property type="project" value="UniProtKB-KW"/>
</dbReference>
<gene>
    <name evidence="10" type="ORF">LGLO00237_LOCUS26505</name>
</gene>
<organism evidence="10">
    <name type="scientific">Lotharella globosa</name>
    <dbReference type="NCBI Taxonomy" id="91324"/>
    <lineage>
        <taxon>Eukaryota</taxon>
        <taxon>Sar</taxon>
        <taxon>Rhizaria</taxon>
        <taxon>Cercozoa</taxon>
        <taxon>Chlorarachniophyceae</taxon>
        <taxon>Lotharella</taxon>
    </lineage>
</organism>
<comment type="catalytic activity">
    <reaction evidence="8">
        <text>beta-D-fructose 6-phosphate = dihydroxyacetone + D-glyceraldehyde 3-phosphate</text>
        <dbReference type="Rhea" id="RHEA:28002"/>
        <dbReference type="ChEBI" id="CHEBI:16016"/>
        <dbReference type="ChEBI" id="CHEBI:57634"/>
        <dbReference type="ChEBI" id="CHEBI:59776"/>
    </reaction>
</comment>
<dbReference type="Pfam" id="PF01937">
    <property type="entry name" value="ARMT1-like_dom"/>
    <property type="match status" value="1"/>
</dbReference>
<comment type="cofactor">
    <cofactor evidence="3">
        <name>Ni(2+)</name>
        <dbReference type="ChEBI" id="CHEBI:49786"/>
    </cofactor>
</comment>
<dbReference type="EMBL" id="HBIV01037163">
    <property type="protein sequence ID" value="CAE0674731.1"/>
    <property type="molecule type" value="Transcribed_RNA"/>
</dbReference>
<dbReference type="InterPro" id="IPR002791">
    <property type="entry name" value="ARMT1-like_metal-bd"/>
</dbReference>
<dbReference type="GO" id="GO:0005634">
    <property type="term" value="C:nucleus"/>
    <property type="evidence" value="ECO:0007669"/>
    <property type="project" value="TreeGrafter"/>
</dbReference>
<proteinExistence type="inferred from homology"/>
<sequence length="629" mass="72969">MFNYFDKENIDKFERFEKRLKAVGVGYKHPAWGNDIGRKPSYEQRLNYSYLRSPTATQVFDEYTLKGLPLPRGFNDEVDFWAFKEDPIMNQKANKTMGDYAYTVWANLDAIYAPFLQAPYSEACQEQVRNLIEEVRDLDRKITPLKTNTKWNLFVHGLGYQRLRYRRAPIYFLENYVYQRLREILIETGEDPERDAYEEVKRKITEGSKDSFLEILDILPDLRADGANLDRLLRRSATAGRLDLFHNATYGKDQIVGKPQITYDEKHMYQLREETKRMEAEKEAYIQQKRAEHKAYKAQKIADAPEGKLIDINDEPDFDEDELQRLFPMHLVKQFNNEGLLQVRNRSIMPGSRFYSETSLDNVTMPVTYWGREEGKLYVGDMADQQHFGVPNCWTSCSYVTIFSRDDSTKAAEKLKDSNNLLMVMGHTGLECLTDLVLVDQYLQRGQGRKATLHLSTPNKQMSLCTASDIHAAVDFMAALDDHRAKGIATRLRHALEKGSLILKSPLFYNTPLPYWAAPQNFKAHMNQFDYVIVKSDWHYRRLTGDLEFFPCFAFSRLTSGILPNATLLALRTVNYPGSVVGLPYSAVNRARSHYKGYWDEIGIFAAIEMRYDWKASEQNRVFDTCNCV</sequence>
<keyword evidence="5" id="KW-0479">Metal-binding</keyword>
<dbReference type="SUPFAM" id="SSF111321">
    <property type="entry name" value="AF1104-like"/>
    <property type="match status" value="1"/>
</dbReference>
<dbReference type="InterPro" id="IPR039763">
    <property type="entry name" value="ARMT1"/>
</dbReference>
<evidence type="ECO:0000256" key="8">
    <source>
        <dbReference type="ARBA" id="ARBA00048809"/>
    </source>
</evidence>
<dbReference type="InterPro" id="IPR036075">
    <property type="entry name" value="ARMT-1-like_metal-bd_sf"/>
</dbReference>
<comment type="similarity">
    <text evidence="4">Belongs to the damage-control phosphatase family. Sugar phosphate phosphatase III subfamily.</text>
</comment>
<evidence type="ECO:0000259" key="9">
    <source>
        <dbReference type="Pfam" id="PF01937"/>
    </source>
</evidence>
<evidence type="ECO:0000256" key="3">
    <source>
        <dbReference type="ARBA" id="ARBA00001967"/>
    </source>
</evidence>